<feature type="binding site" evidence="7 8">
    <location>
        <position position="27"/>
    </location>
    <ligand>
        <name>S-adenosyl-L-methionine</name>
        <dbReference type="ChEBI" id="CHEBI:59789"/>
    </ligand>
</feature>
<evidence type="ECO:0000259" key="9">
    <source>
        <dbReference type="SMART" id="SM00650"/>
    </source>
</evidence>
<dbReference type="Gene3D" id="1.10.8.100">
    <property type="entry name" value="Ribosomal RNA adenine dimethylase-like, domain 2"/>
    <property type="match status" value="1"/>
</dbReference>
<dbReference type="InterPro" id="IPR023165">
    <property type="entry name" value="rRNA_Ade_diMease-like_C"/>
</dbReference>
<dbReference type="Gene3D" id="3.40.50.150">
    <property type="entry name" value="Vaccinia Virus protein VP39"/>
    <property type="match status" value="1"/>
</dbReference>
<dbReference type="PANTHER" id="PTHR11727:SF7">
    <property type="entry name" value="DIMETHYLADENOSINE TRANSFERASE-RELATED"/>
    <property type="match status" value="1"/>
</dbReference>
<dbReference type="SMART" id="SM00650">
    <property type="entry name" value="rADc"/>
    <property type="match status" value="1"/>
</dbReference>
<dbReference type="GO" id="GO:0052908">
    <property type="term" value="F:16S rRNA (adenine(1518)-N(6)/adenine(1519)-N(6))-dimethyltransferase activity"/>
    <property type="evidence" value="ECO:0007669"/>
    <property type="project" value="UniProtKB-EC"/>
</dbReference>
<dbReference type="EMBL" id="DVGD01000051">
    <property type="protein sequence ID" value="HIR09119.1"/>
    <property type="molecule type" value="Genomic_DNA"/>
</dbReference>
<dbReference type="InterPro" id="IPR011530">
    <property type="entry name" value="rRNA_adenine_dimethylase"/>
</dbReference>
<evidence type="ECO:0000256" key="3">
    <source>
        <dbReference type="ARBA" id="ARBA00022603"/>
    </source>
</evidence>
<keyword evidence="6 7" id="KW-0694">RNA-binding</keyword>
<comment type="catalytic activity">
    <reaction evidence="7">
        <text>adenosine(1518)/adenosine(1519) in 16S rRNA + 4 S-adenosyl-L-methionine = N(6)-dimethyladenosine(1518)/N(6)-dimethyladenosine(1519) in 16S rRNA + 4 S-adenosyl-L-homocysteine + 4 H(+)</text>
        <dbReference type="Rhea" id="RHEA:19609"/>
        <dbReference type="Rhea" id="RHEA-COMP:10232"/>
        <dbReference type="Rhea" id="RHEA-COMP:10233"/>
        <dbReference type="ChEBI" id="CHEBI:15378"/>
        <dbReference type="ChEBI" id="CHEBI:57856"/>
        <dbReference type="ChEBI" id="CHEBI:59789"/>
        <dbReference type="ChEBI" id="CHEBI:74411"/>
        <dbReference type="ChEBI" id="CHEBI:74493"/>
        <dbReference type="EC" id="2.1.1.182"/>
    </reaction>
</comment>
<dbReference type="PROSITE" id="PS01131">
    <property type="entry name" value="RRNA_A_DIMETH"/>
    <property type="match status" value="1"/>
</dbReference>
<comment type="similarity">
    <text evidence="7">Belongs to the class I-like SAM-binding methyltransferase superfamily. rRNA adenine N(6)-methyltransferase family. RsmA subfamily.</text>
</comment>
<dbReference type="HAMAP" id="MF_00607">
    <property type="entry name" value="16SrRNA_methyltr_A"/>
    <property type="match status" value="1"/>
</dbReference>
<feature type="binding site" evidence="7 8">
    <location>
        <position position="100"/>
    </location>
    <ligand>
        <name>S-adenosyl-L-methionine</name>
        <dbReference type="ChEBI" id="CHEBI:59789"/>
    </ligand>
</feature>
<evidence type="ECO:0000313" key="11">
    <source>
        <dbReference type="Proteomes" id="UP000824258"/>
    </source>
</evidence>
<keyword evidence="1 7" id="KW-0963">Cytoplasm</keyword>
<keyword evidence="3 7" id="KW-0489">Methyltransferase</keyword>
<feature type="binding site" evidence="7 8">
    <location>
        <position position="54"/>
    </location>
    <ligand>
        <name>S-adenosyl-L-methionine</name>
        <dbReference type="ChEBI" id="CHEBI:59789"/>
    </ligand>
</feature>
<comment type="caution">
    <text evidence="10">The sequence shown here is derived from an EMBL/GenBank/DDBJ whole genome shotgun (WGS) entry which is preliminary data.</text>
</comment>
<dbReference type="InterPro" id="IPR001737">
    <property type="entry name" value="KsgA/Erm"/>
</dbReference>
<evidence type="ECO:0000256" key="7">
    <source>
        <dbReference type="HAMAP-Rule" id="MF_00607"/>
    </source>
</evidence>
<dbReference type="AlphaFoldDB" id="A0A9D1A6F9"/>
<dbReference type="InterPro" id="IPR020598">
    <property type="entry name" value="rRNA_Ade_methylase_Trfase_N"/>
</dbReference>
<dbReference type="Proteomes" id="UP000824258">
    <property type="component" value="Unassembled WGS sequence"/>
</dbReference>
<proteinExistence type="inferred from homology"/>
<gene>
    <name evidence="7 10" type="primary">rsmA</name>
    <name evidence="7" type="synonym">ksgA</name>
    <name evidence="10" type="ORF">IAA70_01800</name>
</gene>
<dbReference type="FunFam" id="3.40.50.150:FF:000023">
    <property type="entry name" value="Ribosomal RNA small subunit methyltransferase A"/>
    <property type="match status" value="1"/>
</dbReference>
<keyword evidence="4 7" id="KW-0808">Transferase</keyword>
<reference evidence="10" key="2">
    <citation type="journal article" date="2021" name="PeerJ">
        <title>Extensive microbial diversity within the chicken gut microbiome revealed by metagenomics and culture.</title>
        <authorList>
            <person name="Gilroy R."/>
            <person name="Ravi A."/>
            <person name="Getino M."/>
            <person name="Pursley I."/>
            <person name="Horton D.L."/>
            <person name="Alikhan N.F."/>
            <person name="Baker D."/>
            <person name="Gharbi K."/>
            <person name="Hall N."/>
            <person name="Watson M."/>
            <person name="Adriaenssens E.M."/>
            <person name="Foster-Nyarko E."/>
            <person name="Jarju S."/>
            <person name="Secka A."/>
            <person name="Antonio M."/>
            <person name="Oren A."/>
            <person name="Chaudhuri R.R."/>
            <person name="La Ragione R."/>
            <person name="Hildebrand F."/>
            <person name="Pallen M.J."/>
        </authorList>
    </citation>
    <scope>NUCLEOTIDE SEQUENCE</scope>
    <source>
        <strain evidence="10">ChiHjej9B8-7071</strain>
    </source>
</reference>
<evidence type="ECO:0000256" key="1">
    <source>
        <dbReference type="ARBA" id="ARBA00022490"/>
    </source>
</evidence>
<protein>
    <recommendedName>
        <fullName evidence="7">Ribosomal RNA small subunit methyltransferase A</fullName>
        <ecNumber evidence="7">2.1.1.182</ecNumber>
    </recommendedName>
    <alternativeName>
        <fullName evidence="7">16S rRNA (adenine(1518)-N(6)/adenine(1519)-N(6))-dimethyltransferase</fullName>
    </alternativeName>
    <alternativeName>
        <fullName evidence="7">16S rRNA dimethyladenosine transferase</fullName>
    </alternativeName>
    <alternativeName>
        <fullName evidence="7">16S rRNA dimethylase</fullName>
    </alternativeName>
    <alternativeName>
        <fullName evidence="7">S-adenosylmethionine-6-N', N'-adenosyl(rRNA) dimethyltransferase</fullName>
    </alternativeName>
</protein>
<dbReference type="EC" id="2.1.1.182" evidence="7"/>
<evidence type="ECO:0000256" key="4">
    <source>
        <dbReference type="ARBA" id="ARBA00022679"/>
    </source>
</evidence>
<keyword evidence="5 7" id="KW-0949">S-adenosyl-L-methionine</keyword>
<dbReference type="SUPFAM" id="SSF53335">
    <property type="entry name" value="S-adenosyl-L-methionine-dependent methyltransferases"/>
    <property type="match status" value="1"/>
</dbReference>
<keyword evidence="2 7" id="KW-0698">rRNA processing</keyword>
<accession>A0A9D1A6F9</accession>
<feature type="binding site" evidence="7 8">
    <location>
        <position position="29"/>
    </location>
    <ligand>
        <name>S-adenosyl-L-methionine</name>
        <dbReference type="ChEBI" id="CHEBI:59789"/>
    </ligand>
</feature>
<feature type="binding site" evidence="7 8">
    <location>
        <position position="75"/>
    </location>
    <ligand>
        <name>S-adenosyl-L-methionine</name>
        <dbReference type="ChEBI" id="CHEBI:59789"/>
    </ligand>
</feature>
<dbReference type="InterPro" id="IPR020596">
    <property type="entry name" value="rRNA_Ade_Mease_Trfase_CS"/>
</dbReference>
<name>A0A9D1A6F9_9FIRM</name>
<evidence type="ECO:0000313" key="10">
    <source>
        <dbReference type="EMBL" id="HIR09119.1"/>
    </source>
</evidence>
<dbReference type="InterPro" id="IPR029063">
    <property type="entry name" value="SAM-dependent_MTases_sf"/>
</dbReference>
<reference evidence="10" key="1">
    <citation type="submission" date="2020-10" db="EMBL/GenBank/DDBJ databases">
        <authorList>
            <person name="Gilroy R."/>
        </authorList>
    </citation>
    <scope>NUCLEOTIDE SEQUENCE</scope>
    <source>
        <strain evidence="10">ChiHjej9B8-7071</strain>
    </source>
</reference>
<sequence>MDPCNIHEIKDVLSRHGFHFSKAKGQNFLTQSWVPERIAREAGVDRDCGVLEVGPGVGPLTQWLCRLAGKVTAVELDKRLQPVLAETLGQPENLNLIFGDILKQDIPALVAEQFPGLRVKACANLPYYITSDILAALLEAKCFETVTVMVQKEVAQRICAAPGTADYGAFTVFCQYHAQPEILFDVPPSCFIPQPKVTSAVLHLTVRSQPPAMVADEAFFFRVVRASFAQRRKTLVNGLGALGIPKPRLLEAVRACGFAENVRGETLSIPDFAKLSSALSATAED</sequence>
<feature type="domain" description="Ribosomal RNA adenine methylase transferase N-terminal" evidence="9">
    <location>
        <begin position="34"/>
        <end position="208"/>
    </location>
</feature>
<comment type="function">
    <text evidence="7">Specifically dimethylates two adjacent adenosines (A1518 and A1519) in the loop of a conserved hairpin near the 3'-end of 16S rRNA in the 30S particle. May play a critical role in biogenesis of 30S subunits.</text>
</comment>
<evidence type="ECO:0000256" key="5">
    <source>
        <dbReference type="ARBA" id="ARBA00022691"/>
    </source>
</evidence>
<evidence type="ECO:0000256" key="6">
    <source>
        <dbReference type="ARBA" id="ARBA00022884"/>
    </source>
</evidence>
<dbReference type="GO" id="GO:0003723">
    <property type="term" value="F:RNA binding"/>
    <property type="evidence" value="ECO:0007669"/>
    <property type="project" value="UniProtKB-UniRule"/>
</dbReference>
<dbReference type="Pfam" id="PF00398">
    <property type="entry name" value="RrnaAD"/>
    <property type="match status" value="1"/>
</dbReference>
<dbReference type="PANTHER" id="PTHR11727">
    <property type="entry name" value="DIMETHYLADENOSINE TRANSFERASE"/>
    <property type="match status" value="1"/>
</dbReference>
<dbReference type="NCBIfam" id="TIGR00755">
    <property type="entry name" value="ksgA"/>
    <property type="match status" value="1"/>
</dbReference>
<feature type="binding site" evidence="7 8">
    <location>
        <position position="124"/>
    </location>
    <ligand>
        <name>S-adenosyl-L-methionine</name>
        <dbReference type="ChEBI" id="CHEBI:59789"/>
    </ligand>
</feature>
<evidence type="ECO:0000256" key="2">
    <source>
        <dbReference type="ARBA" id="ARBA00022552"/>
    </source>
</evidence>
<dbReference type="PROSITE" id="PS51689">
    <property type="entry name" value="SAM_RNA_A_N6_MT"/>
    <property type="match status" value="1"/>
</dbReference>
<organism evidence="10 11">
    <name type="scientific">Candidatus Avoscillospira stercoripullorum</name>
    <dbReference type="NCBI Taxonomy" id="2840709"/>
    <lineage>
        <taxon>Bacteria</taxon>
        <taxon>Bacillati</taxon>
        <taxon>Bacillota</taxon>
        <taxon>Clostridia</taxon>
        <taxon>Eubacteriales</taxon>
        <taxon>Oscillospiraceae</taxon>
        <taxon>Oscillospiraceae incertae sedis</taxon>
        <taxon>Candidatus Avoscillospira</taxon>
    </lineage>
</organism>
<evidence type="ECO:0000256" key="8">
    <source>
        <dbReference type="PROSITE-ProRule" id="PRU01026"/>
    </source>
</evidence>
<comment type="subcellular location">
    <subcellularLocation>
        <location evidence="7">Cytoplasm</location>
    </subcellularLocation>
</comment>
<dbReference type="GO" id="GO:0005829">
    <property type="term" value="C:cytosol"/>
    <property type="evidence" value="ECO:0007669"/>
    <property type="project" value="TreeGrafter"/>
</dbReference>